<dbReference type="KEGG" id="hba:Hbal_2026"/>
<dbReference type="Proteomes" id="UP000002745">
    <property type="component" value="Chromosome"/>
</dbReference>
<dbReference type="InterPro" id="IPR011971">
    <property type="entry name" value="CHP02284"/>
</dbReference>
<sequence>MINNTIDTLNDVTKMLIDSQKGYEKSADIVSDKVFYKTEFERRAKQRGNLVLEFQAEVQRLGGDFETKGGVVGAMHRAGTDISSLFQDNEKAALEAIDDGEEKLFDTIKSKIKDDELTPSAIQLLNKAMLSAREGEAFADRWSENA</sequence>
<protein>
    <recommendedName>
        <fullName evidence="1">DUF2383 domain-containing protein</fullName>
    </recommendedName>
</protein>
<evidence type="ECO:0000313" key="3">
    <source>
        <dbReference type="Proteomes" id="UP000002745"/>
    </source>
</evidence>
<gene>
    <name evidence="2" type="ordered locus">Hbal_2026</name>
</gene>
<evidence type="ECO:0000313" key="2">
    <source>
        <dbReference type="EMBL" id="ACT59709.1"/>
    </source>
</evidence>
<dbReference type="HOGENOM" id="CLU_114531_2_0_5"/>
<dbReference type="eggNOG" id="ENOG5033BJF">
    <property type="taxonomic scope" value="Bacteria"/>
</dbReference>
<dbReference type="OrthoDB" id="7265085at2"/>
<organism evidence="2 3">
    <name type="scientific">Hirschia baltica (strain ATCC 49814 / DSM 5838 / IFAM 1418)</name>
    <dbReference type="NCBI Taxonomy" id="582402"/>
    <lineage>
        <taxon>Bacteria</taxon>
        <taxon>Pseudomonadati</taxon>
        <taxon>Pseudomonadota</taxon>
        <taxon>Alphaproteobacteria</taxon>
        <taxon>Hyphomonadales</taxon>
        <taxon>Hyphomonadaceae</taxon>
        <taxon>Hirschia</taxon>
    </lineage>
</organism>
<reference evidence="3" key="1">
    <citation type="journal article" date="2011" name="J. Bacteriol.">
        <title>Genome sequences of eight morphologically diverse alphaproteobacteria.</title>
        <authorList>
            <consortium name="US DOE Joint Genome Institute"/>
            <person name="Brown P.J."/>
            <person name="Kysela D.T."/>
            <person name="Buechlein A."/>
            <person name="Hemmerich C."/>
            <person name="Brun Y.V."/>
        </authorList>
    </citation>
    <scope>NUCLEOTIDE SEQUENCE [LARGE SCALE GENOMIC DNA]</scope>
    <source>
        <strain evidence="3">ATCC 49814 / DSM 5838 / IFAM 1418</strain>
    </source>
</reference>
<name>C6XLB0_HIRBI</name>
<dbReference type="EMBL" id="CP001678">
    <property type="protein sequence ID" value="ACT59709.1"/>
    <property type="molecule type" value="Genomic_DNA"/>
</dbReference>
<dbReference type="Gene3D" id="1.20.1260.10">
    <property type="match status" value="1"/>
</dbReference>
<dbReference type="Pfam" id="PF09537">
    <property type="entry name" value="DUF2383"/>
    <property type="match status" value="1"/>
</dbReference>
<dbReference type="InterPro" id="IPR012347">
    <property type="entry name" value="Ferritin-like"/>
</dbReference>
<dbReference type="STRING" id="582402.Hbal_2026"/>
<dbReference type="RefSeq" id="WP_015827859.1">
    <property type="nucleotide sequence ID" value="NC_012982.1"/>
</dbReference>
<dbReference type="NCBIfam" id="TIGR02284">
    <property type="entry name" value="PA2169 family four-helix-bundle protein"/>
    <property type="match status" value="1"/>
</dbReference>
<accession>C6XLB0</accession>
<dbReference type="AlphaFoldDB" id="C6XLB0"/>
<dbReference type="InterPro" id="IPR019052">
    <property type="entry name" value="DUF2383"/>
</dbReference>
<feature type="domain" description="DUF2383" evidence="1">
    <location>
        <begin position="5"/>
        <end position="113"/>
    </location>
</feature>
<keyword evidence="3" id="KW-1185">Reference proteome</keyword>
<evidence type="ECO:0000259" key="1">
    <source>
        <dbReference type="Pfam" id="PF09537"/>
    </source>
</evidence>
<proteinExistence type="predicted"/>